<accession>A0A6P7LPG2</accession>
<protein>
    <submittedName>
        <fullName evidence="6">Adenylate kinase 7</fullName>
    </submittedName>
</protein>
<dbReference type="InterPro" id="IPR007858">
    <property type="entry name" value="Dpy-30_motif"/>
</dbReference>
<dbReference type="CTD" id="504040"/>
<dbReference type="CDD" id="cd01428">
    <property type="entry name" value="ADK"/>
    <property type="match status" value="1"/>
</dbReference>
<feature type="region of interest" description="Disordered" evidence="4">
    <location>
        <begin position="576"/>
        <end position="596"/>
    </location>
</feature>
<dbReference type="SUPFAM" id="SSF52540">
    <property type="entry name" value="P-loop containing nucleoside triphosphate hydrolases"/>
    <property type="match status" value="1"/>
</dbReference>
<reference evidence="6" key="1">
    <citation type="submission" date="2025-08" db="UniProtKB">
        <authorList>
            <consortium name="RefSeq"/>
        </authorList>
    </citation>
    <scope>IDENTIFICATION</scope>
</reference>
<dbReference type="RefSeq" id="XP_028995879.1">
    <property type="nucleotide sequence ID" value="XM_029140046.3"/>
</dbReference>
<dbReference type="GeneID" id="114849037"/>
<dbReference type="PRINTS" id="PR00094">
    <property type="entry name" value="ADENYLTKNASE"/>
</dbReference>
<dbReference type="InterPro" id="IPR047499">
    <property type="entry name" value="DD_AK7"/>
</dbReference>
<keyword evidence="3 6" id="KW-0418">Kinase</keyword>
<evidence type="ECO:0000256" key="1">
    <source>
        <dbReference type="ARBA" id="ARBA00022679"/>
    </source>
</evidence>
<sequence length="691" mass="79369">MEAGGETQPRRVFINNVNSYASKHIAKFLSGCFLGAFPNTGESEEEGRISSVNGTRAFQIVGTISEESDEERPYVLEEYFQLGRDELLPKLMDCDVVVYNITQHTNQIEEALWAVTALHNNMKNFSRGKMFILISTVMTWAGSKPVKPDDQEIPFTDEIFWRRRAHPNFTQHIDLEKRVVKMGKTDRRLFSTYVVASGLQYGMGEQIFHYFYKTSWLGEEQEIPVFGDGNNILPTIHINDLASVLQNVIQQCPELYYFLAVDNSNNTMKDIVKAIASALGPGKIQTKPHEEAFLIKELSVMEIDTLLVNLCMKGVLIKDLFSVSWLCESGLVDNIGMVVEEYRRARGLLPVRLCVLGPPAVGKSTVSKEICKHYKLQHITLKETISETIALLNNAVNASRPNAENDSAESQELLNRMQDSMKENGGLLEDQLLLKVVRDKLMSNPCSNQGFVLDGFPKTYKQAKELFSADEYESEDGTASYKKIMPEFVLVLDASDAFLKDRVINLPERLVQEHKYDYFHFVQRLARYRKKHTEDETVVNYFDELDINPLYLEVTSNDESDCLILMQKVFDMVGKPRNYGPSTQEVEEGDRRKAEEEMRREAQMRAEEEKKALEEAQQRHARWEKWTKDLEKQRQQEEELLEAQTVHMRSYLMEHVMPTLTQGLTECCTFHPEDPVDFLAEYLFKNSPANY</sequence>
<dbReference type="Proteomes" id="UP000515150">
    <property type="component" value="Chromosome 22"/>
</dbReference>
<evidence type="ECO:0000256" key="4">
    <source>
        <dbReference type="SAM" id="MobiDB-lite"/>
    </source>
</evidence>
<dbReference type="Gene3D" id="1.20.890.10">
    <property type="entry name" value="cAMP-dependent protein kinase regulatory subunit, dimerization-anchoring domain"/>
    <property type="match status" value="1"/>
</dbReference>
<dbReference type="InterPro" id="IPR000850">
    <property type="entry name" value="Adenylat/UMP-CMP_kin"/>
</dbReference>
<organism evidence="5 6">
    <name type="scientific">Betta splendens</name>
    <name type="common">Siamese fighting fish</name>
    <dbReference type="NCBI Taxonomy" id="158456"/>
    <lineage>
        <taxon>Eukaryota</taxon>
        <taxon>Metazoa</taxon>
        <taxon>Chordata</taxon>
        <taxon>Craniata</taxon>
        <taxon>Vertebrata</taxon>
        <taxon>Euteleostomi</taxon>
        <taxon>Actinopterygii</taxon>
        <taxon>Neopterygii</taxon>
        <taxon>Teleostei</taxon>
        <taxon>Neoteleostei</taxon>
        <taxon>Acanthomorphata</taxon>
        <taxon>Anabantaria</taxon>
        <taxon>Anabantiformes</taxon>
        <taxon>Anabantoidei</taxon>
        <taxon>Osphronemidae</taxon>
        <taxon>Betta</taxon>
    </lineage>
</organism>
<proteinExistence type="predicted"/>
<dbReference type="InterPro" id="IPR027417">
    <property type="entry name" value="P-loop_NTPase"/>
</dbReference>
<dbReference type="PANTHER" id="PTHR23359">
    <property type="entry name" value="NUCLEOTIDE KINASE"/>
    <property type="match status" value="1"/>
</dbReference>
<evidence type="ECO:0000256" key="2">
    <source>
        <dbReference type="ARBA" id="ARBA00022741"/>
    </source>
</evidence>
<dbReference type="CDD" id="cd22967">
    <property type="entry name" value="DD_AK7"/>
    <property type="match status" value="1"/>
</dbReference>
<name>A0A6P7LPG2_BETSP</name>
<dbReference type="InParanoid" id="A0A6P7LPG2"/>
<dbReference type="InterPro" id="IPR036291">
    <property type="entry name" value="NAD(P)-bd_dom_sf"/>
</dbReference>
<evidence type="ECO:0000313" key="5">
    <source>
        <dbReference type="Proteomes" id="UP000515150"/>
    </source>
</evidence>
<dbReference type="Pfam" id="PF00406">
    <property type="entry name" value="ADK"/>
    <property type="match status" value="1"/>
</dbReference>
<evidence type="ECO:0000256" key="3">
    <source>
        <dbReference type="ARBA" id="ARBA00022777"/>
    </source>
</evidence>
<keyword evidence="1" id="KW-0808">Transferase</keyword>
<dbReference type="GO" id="GO:0005524">
    <property type="term" value="F:ATP binding"/>
    <property type="evidence" value="ECO:0007669"/>
    <property type="project" value="InterPro"/>
</dbReference>
<dbReference type="Gene3D" id="3.40.50.720">
    <property type="entry name" value="NAD(P)-binding Rossmann-like Domain"/>
    <property type="match status" value="1"/>
</dbReference>
<dbReference type="GO" id="GO:0006139">
    <property type="term" value="P:nucleobase-containing compound metabolic process"/>
    <property type="evidence" value="ECO:0007669"/>
    <property type="project" value="InterPro"/>
</dbReference>
<keyword evidence="5" id="KW-1185">Reference proteome</keyword>
<dbReference type="AlphaFoldDB" id="A0A6P7LPG2"/>
<dbReference type="Pfam" id="PF05186">
    <property type="entry name" value="Dpy-30"/>
    <property type="match status" value="1"/>
</dbReference>
<dbReference type="KEGG" id="bspl:114849037"/>
<dbReference type="OrthoDB" id="10262413at2759"/>
<keyword evidence="2" id="KW-0547">Nucleotide-binding</keyword>
<dbReference type="Gene3D" id="3.40.50.300">
    <property type="entry name" value="P-loop containing nucleotide triphosphate hydrolases"/>
    <property type="match status" value="1"/>
</dbReference>
<gene>
    <name evidence="6" type="primary">ak7b</name>
</gene>
<dbReference type="FunCoup" id="A0A6P7LPG2">
    <property type="interactions" value="163"/>
</dbReference>
<dbReference type="GO" id="GO:0019205">
    <property type="term" value="F:nucleobase-containing compound kinase activity"/>
    <property type="evidence" value="ECO:0007669"/>
    <property type="project" value="InterPro"/>
</dbReference>
<dbReference type="SUPFAM" id="SSF51735">
    <property type="entry name" value="NAD(P)-binding Rossmann-fold domains"/>
    <property type="match status" value="1"/>
</dbReference>
<evidence type="ECO:0000313" key="6">
    <source>
        <dbReference type="RefSeq" id="XP_028995879.1"/>
    </source>
</evidence>